<evidence type="ECO:0000256" key="6">
    <source>
        <dbReference type="ARBA" id="ARBA00022737"/>
    </source>
</evidence>
<feature type="compositionally biased region" description="Low complexity" evidence="8">
    <location>
        <begin position="91"/>
        <end position="101"/>
    </location>
</feature>
<evidence type="ECO:0000313" key="12">
    <source>
        <dbReference type="Proteomes" id="UP000595859"/>
    </source>
</evidence>
<dbReference type="Pfam" id="PF10425">
    <property type="entry name" value="SdrG_C_C"/>
    <property type="match status" value="1"/>
</dbReference>
<dbReference type="PROSITE" id="PS50847">
    <property type="entry name" value="GRAM_POS_ANCHORING"/>
    <property type="match status" value="1"/>
</dbReference>
<evidence type="ECO:0000256" key="7">
    <source>
        <dbReference type="ARBA" id="ARBA00023088"/>
    </source>
</evidence>
<dbReference type="GO" id="GO:0004180">
    <property type="term" value="F:carboxypeptidase activity"/>
    <property type="evidence" value="ECO:0007669"/>
    <property type="project" value="UniProtKB-KW"/>
</dbReference>
<keyword evidence="5 9" id="KW-0732">Signal</keyword>
<dbReference type="InterPro" id="IPR019931">
    <property type="entry name" value="LPXTG_anchor"/>
</dbReference>
<dbReference type="InterPro" id="IPR033764">
    <property type="entry name" value="Sdr_B"/>
</dbReference>
<dbReference type="Proteomes" id="UP000595859">
    <property type="component" value="Chromosome"/>
</dbReference>
<comment type="similarity">
    <text evidence="2">Belongs to the serine-aspartate repeat-containing protein (SDr) family.</text>
</comment>
<dbReference type="GO" id="GO:0007155">
    <property type="term" value="P:cell adhesion"/>
    <property type="evidence" value="ECO:0007669"/>
    <property type="project" value="InterPro"/>
</dbReference>
<feature type="compositionally biased region" description="Basic and acidic residues" evidence="8">
    <location>
        <begin position="1108"/>
        <end position="1117"/>
    </location>
</feature>
<keyword evidence="11" id="KW-0121">Carboxypeptidase</keyword>
<dbReference type="InterPro" id="IPR041171">
    <property type="entry name" value="SDR_Ig"/>
</dbReference>
<dbReference type="Gene3D" id="2.60.40.1290">
    <property type="match status" value="1"/>
</dbReference>
<feature type="compositionally biased region" description="Basic and acidic residues" evidence="8">
    <location>
        <begin position="47"/>
        <end position="57"/>
    </location>
</feature>
<sequence>MITNKNIYSIRKHKLGVASFLLGTLFVVGHANNAEASEVSTTTQEQNAEKEQAKTEGELTTEARQQTAVESIPASENMQERTLVASENGKEVTTTESTQEVTKTETKDTVTMKDSEIAQPVSHLDKPVIQTAPVAEPSTANKQTSPRQVQELTAPMDTKVINVENGTDVTSKVKVEKSSITGHQNKDKTYHQSNTVNPHKAERVTLNYDWSFENGIKAGDYFDFQLSDNVDTNGISTIKKVPHIMDSQNSEQIIAYGEINENNRVRYRFMDYVNQKENLKGKLSLNLFIKPDKVQDEGKITVTSQLGKEMTSQEFDIKYIDGVKSPSGITLNGRLDELSKADQSFTHYAIFKPKHNNLTNVTLRGTVSNNAQQNEKNGQVNVYEYIGQGELPQSAYANVKDTNQFRDITNSLRPTTVNSTGYQITFDHINKKPYVIVYKGHYKNEAKDLEFTTNATDYHSSNLYSYNYWPYYGSFNLTWKNGVAFYSNKANGEGNDKLVPPTYGFSELVDTTQNTAPATMTFQTTGVLEEIEDSVVLNTLSQSGEDRGENTSPIIETTEDSQPVEFEEETNHGIQDVTLHADAVDFEEETNHGEQDTVHHSDVVEYDEDTTTGMLTGAISDHTTEEDTMEYTTDGLLIEFDDEMNPNVSGQYDDITTDTIEESSHIDTFTELESEFGQHDGIVTFEEDTIVEKPKTEKGNRVPLVIDLSTPKHNHQFNIQPTDPNIDTSATYRIGNFVWRDEDHNGVQNDGEHGLEGVLVTLKTADGVVLNTTTSDANGHYQFTNVQKGKYIVEFTTPEGYEATSKHTTANTEKDSDGLIANIDVTQDDMSIDAGFFPLENWNAQSKDETYTIGDFVWRDEDHNGVQNDGEHGLEGVLVTLKTADGVVLNTTTSDANGHYQFTNVQKGKYIVEFTTPEGYEATSKHTTANTEKDSDGLIANIDVTQDDMSIDAGFFPLENWNPQPKDETYTIGDFVWRDEDHNGVQNDGEHGLEGVLVTLKTADGVVLNTTTSDANGHYQFTNVQKGKYIVEFTTPEGYEATSKHTTANTEKDSDGLIANIDVTQDDMSIDAGFFPLENWNPQPEPKNPDDKEKPGPEQPDVPQPEPKNPDDREKPAPEQPDVPQPEPKNPDDREKPAPEQPDVPQPEPKNPDDKEKPAPEQPDAPQPKPMLPGEKVKPKPTHPGEAMQTTPQDKSTSQTDEALPKTGESSSQSSALIFGGLLSLLGLGLLRRSSKQNRSSMK</sequence>
<evidence type="ECO:0000256" key="3">
    <source>
        <dbReference type="ARBA" id="ARBA00022512"/>
    </source>
</evidence>
<dbReference type="SUPFAM" id="SSF117074">
    <property type="entry name" value="Hypothetical protein PA1324"/>
    <property type="match status" value="3"/>
</dbReference>
<proteinExistence type="inferred from homology"/>
<comment type="subcellular location">
    <subcellularLocation>
        <location evidence="1">Secreted</location>
        <location evidence="1">Cell wall</location>
        <topology evidence="1">Peptidoglycan-anchor</topology>
    </subcellularLocation>
</comment>
<feature type="compositionally biased region" description="Pro residues" evidence="8">
    <location>
        <begin position="1139"/>
        <end position="1149"/>
    </location>
</feature>
<feature type="signal peptide" evidence="9">
    <location>
        <begin position="1"/>
        <end position="36"/>
    </location>
</feature>
<keyword evidence="6" id="KW-0677">Repeat</keyword>
<dbReference type="Gene3D" id="2.60.40.1280">
    <property type="match status" value="1"/>
</dbReference>
<keyword evidence="4" id="KW-0964">Secreted</keyword>
<gene>
    <name evidence="11" type="ORF">JGZ15_06745</name>
</gene>
<feature type="compositionally biased region" description="Basic and acidic residues" evidence="8">
    <location>
        <begin position="1087"/>
        <end position="1096"/>
    </location>
</feature>
<organism evidence="11 12">
    <name type="scientific">Staphylococcus pseudintermedius</name>
    <dbReference type="NCBI Taxonomy" id="283734"/>
    <lineage>
        <taxon>Bacteria</taxon>
        <taxon>Bacillati</taxon>
        <taxon>Bacillota</taxon>
        <taxon>Bacilli</taxon>
        <taxon>Bacillales</taxon>
        <taxon>Staphylococcaceae</taxon>
        <taxon>Staphylococcus</taxon>
        <taxon>Staphylococcus intermedius group</taxon>
    </lineage>
</organism>
<dbReference type="NCBIfam" id="TIGR01168">
    <property type="entry name" value="YSIRK_signal"/>
    <property type="match status" value="1"/>
</dbReference>
<evidence type="ECO:0000256" key="8">
    <source>
        <dbReference type="SAM" id="MobiDB-lite"/>
    </source>
</evidence>
<dbReference type="InterPro" id="IPR011252">
    <property type="entry name" value="Fibrogen-bd_dom1"/>
</dbReference>
<feature type="compositionally biased region" description="Polar residues" evidence="8">
    <location>
        <begin position="1188"/>
        <end position="1201"/>
    </location>
</feature>
<dbReference type="InterPro" id="IPR005877">
    <property type="entry name" value="YSIRK_signal_dom"/>
</dbReference>
<dbReference type="InterPro" id="IPR013783">
    <property type="entry name" value="Ig-like_fold"/>
</dbReference>
<dbReference type="PANTHER" id="PTHR23303:SF15">
    <property type="entry name" value="COLOSSIN-A"/>
    <property type="match status" value="1"/>
</dbReference>
<evidence type="ECO:0000256" key="2">
    <source>
        <dbReference type="ARBA" id="ARBA00007257"/>
    </source>
</evidence>
<keyword evidence="7" id="KW-0572">Peptidoglycan-anchor</keyword>
<evidence type="ECO:0000256" key="1">
    <source>
        <dbReference type="ARBA" id="ARBA00004168"/>
    </source>
</evidence>
<dbReference type="Pfam" id="PF17961">
    <property type="entry name" value="Big_8"/>
    <property type="match status" value="1"/>
</dbReference>
<feature type="compositionally biased region" description="Polar residues" evidence="8">
    <location>
        <begin position="37"/>
        <end position="46"/>
    </location>
</feature>
<dbReference type="Pfam" id="PF04650">
    <property type="entry name" value="YSIRK_signal"/>
    <property type="match status" value="1"/>
</dbReference>
<keyword evidence="3" id="KW-0134">Cell wall</keyword>
<keyword evidence="11" id="KW-0378">Hydrolase</keyword>
<protein>
    <submittedName>
        <fullName evidence="11">Carboxypeptidase regulatory-like domain-containing protein</fullName>
    </submittedName>
</protein>
<feature type="region of interest" description="Disordered" evidence="8">
    <location>
        <begin position="37"/>
        <end position="61"/>
    </location>
</feature>
<dbReference type="AlphaFoldDB" id="A0A7T7NWA5"/>
<evidence type="ECO:0000256" key="5">
    <source>
        <dbReference type="ARBA" id="ARBA00022729"/>
    </source>
</evidence>
<dbReference type="PANTHER" id="PTHR23303">
    <property type="entry name" value="CARBOXYPEPTIDASE REGULATORY REGION-CONTAINING"/>
    <property type="match status" value="1"/>
</dbReference>
<name>A0A7T7NWA5_STAPS</name>
<evidence type="ECO:0000313" key="11">
    <source>
        <dbReference type="EMBL" id="QQM97236.1"/>
    </source>
</evidence>
<dbReference type="InterPro" id="IPR011266">
    <property type="entry name" value="Adhesin_Fg-bd_dom_2"/>
</dbReference>
<feature type="region of interest" description="Disordered" evidence="8">
    <location>
        <begin position="1073"/>
        <end position="1214"/>
    </location>
</feature>
<evidence type="ECO:0000256" key="4">
    <source>
        <dbReference type="ARBA" id="ARBA00022525"/>
    </source>
</evidence>
<dbReference type="InterPro" id="IPR051417">
    <property type="entry name" value="SDr/BOS_complex"/>
</dbReference>
<feature type="region of interest" description="Disordered" evidence="8">
    <location>
        <begin position="85"/>
        <end position="109"/>
    </location>
</feature>
<evidence type="ECO:0000259" key="10">
    <source>
        <dbReference type="PROSITE" id="PS50847"/>
    </source>
</evidence>
<feature type="compositionally biased region" description="Pro residues" evidence="8">
    <location>
        <begin position="1118"/>
        <end position="1128"/>
    </location>
</feature>
<evidence type="ECO:0000256" key="9">
    <source>
        <dbReference type="SAM" id="SignalP"/>
    </source>
</evidence>
<dbReference type="InterPro" id="IPR008966">
    <property type="entry name" value="Adhesion_dom_sf"/>
</dbReference>
<feature type="chain" id="PRO_5032694675" evidence="9">
    <location>
        <begin position="37"/>
        <end position="1243"/>
    </location>
</feature>
<feature type="compositionally biased region" description="Basic and acidic residues" evidence="8">
    <location>
        <begin position="1150"/>
        <end position="1159"/>
    </location>
</feature>
<dbReference type="EMBL" id="CP066884">
    <property type="protein sequence ID" value="QQM97236.1"/>
    <property type="molecule type" value="Genomic_DNA"/>
</dbReference>
<keyword evidence="11" id="KW-0645">Protease</keyword>
<feature type="domain" description="Gram-positive cocci surface proteins LPxTG" evidence="10">
    <location>
        <begin position="1204"/>
        <end position="1242"/>
    </location>
</feature>
<dbReference type="Gene3D" id="2.60.40.10">
    <property type="entry name" value="Immunoglobulins"/>
    <property type="match status" value="3"/>
</dbReference>
<dbReference type="SUPFAM" id="SSF49401">
    <property type="entry name" value="Bacterial adhesins"/>
    <property type="match status" value="2"/>
</dbReference>
<dbReference type="Pfam" id="PF00746">
    <property type="entry name" value="Gram_pos_anchor"/>
    <property type="match status" value="1"/>
</dbReference>
<dbReference type="RefSeq" id="WP_200264391.1">
    <property type="nucleotide sequence ID" value="NZ_CP066884.1"/>
</dbReference>
<dbReference type="Pfam" id="PF17210">
    <property type="entry name" value="SdrD_B"/>
    <property type="match status" value="3"/>
</dbReference>
<feature type="compositionally biased region" description="Pro residues" evidence="8">
    <location>
        <begin position="1097"/>
        <end position="1107"/>
    </location>
</feature>
<feature type="region of interest" description="Disordered" evidence="8">
    <location>
        <begin position="174"/>
        <end position="193"/>
    </location>
</feature>
<accession>A0A7T7NWA5</accession>
<feature type="compositionally biased region" description="Pro residues" evidence="8">
    <location>
        <begin position="1160"/>
        <end position="1171"/>
    </location>
</feature>
<feature type="region of interest" description="Disordered" evidence="8">
    <location>
        <begin position="540"/>
        <end position="574"/>
    </location>
</feature>
<reference evidence="11 12" key="1">
    <citation type="submission" date="2020-12" db="EMBL/GenBank/DDBJ databases">
        <title>Whole genome sequencing and de novo assembly of Staphylococcus pseudintermedius: a novel pangenome approach to unravel pathogenesis of canine pyoderma.</title>
        <authorList>
            <person name="Ferrer L."/>
            <person name="Perez D."/>
            <person name="Fonticoba R."/>
            <person name="Vines J."/>
            <person name="Fabregas N."/>
            <person name="Madronero S."/>
            <person name="Meroni G."/>
            <person name="Martino P."/>
            <person name="Martinez S."/>
            <person name="Cusco A."/>
            <person name="Migura L."/>
            <person name="Francino O."/>
        </authorList>
    </citation>
    <scope>NUCLEOTIDE SEQUENCE [LARGE SCALE GENOMIC DNA]</scope>
    <source>
        <strain evidence="11 12">HSP080</strain>
    </source>
</reference>
<dbReference type="NCBIfam" id="TIGR01167">
    <property type="entry name" value="LPXTG_anchor"/>
    <property type="match status" value="1"/>
</dbReference>
<feature type="compositionally biased region" description="Basic and acidic residues" evidence="8">
    <location>
        <begin position="1129"/>
        <end position="1138"/>
    </location>
</feature>